<reference evidence="3 4" key="1">
    <citation type="submission" date="2021-04" db="EMBL/GenBank/DDBJ databases">
        <title>Whole genome sequence analysis of a thiophenic sulfur metabolizing bacteria.</title>
        <authorList>
            <person name="Akhtar N."/>
            <person name="Akram J."/>
            <person name="Aslam A."/>
        </authorList>
    </citation>
    <scope>NUCLEOTIDE SEQUENCE [LARGE SCALE GENOMIC DNA]</scope>
    <source>
        <strain evidence="3 4">3OW</strain>
    </source>
</reference>
<dbReference type="RefSeq" id="WP_212554705.1">
    <property type="nucleotide sequence ID" value="NZ_JAGXOE010000057.1"/>
</dbReference>
<dbReference type="EMBL" id="JAGXOE010000057">
    <property type="protein sequence ID" value="MBS4103277.1"/>
    <property type="molecule type" value="Genomic_DNA"/>
</dbReference>
<evidence type="ECO:0000256" key="1">
    <source>
        <dbReference type="SAM" id="MobiDB-lite"/>
    </source>
</evidence>
<evidence type="ECO:0000313" key="4">
    <source>
        <dbReference type="Proteomes" id="UP000676853"/>
    </source>
</evidence>
<feature type="compositionally biased region" description="Gly residues" evidence="1">
    <location>
        <begin position="462"/>
        <end position="471"/>
    </location>
</feature>
<name>A0ABS5NG73_TSUPA</name>
<comment type="caution">
    <text evidence="3">The sequence shown here is derived from an EMBL/GenBank/DDBJ whole genome shotgun (WGS) entry which is preliminary data.</text>
</comment>
<dbReference type="InterPro" id="IPR049304">
    <property type="entry name" value="Gly_rich_dom"/>
</dbReference>
<feature type="domain" description="Glycine-rich" evidence="2">
    <location>
        <begin position="292"/>
        <end position="518"/>
    </location>
</feature>
<dbReference type="Proteomes" id="UP000676853">
    <property type="component" value="Unassembled WGS sequence"/>
</dbReference>
<evidence type="ECO:0000259" key="2">
    <source>
        <dbReference type="Pfam" id="PF21722"/>
    </source>
</evidence>
<gene>
    <name evidence="3" type="ORF">KFZ73_18780</name>
</gene>
<evidence type="ECO:0000313" key="3">
    <source>
        <dbReference type="EMBL" id="MBS4103277.1"/>
    </source>
</evidence>
<proteinExistence type="predicted"/>
<dbReference type="Pfam" id="PF21722">
    <property type="entry name" value="Gly_rich_2"/>
    <property type="match status" value="1"/>
</dbReference>
<feature type="region of interest" description="Disordered" evidence="1">
    <location>
        <begin position="400"/>
        <end position="523"/>
    </location>
</feature>
<feature type="compositionally biased region" description="Gly residues" evidence="1">
    <location>
        <begin position="478"/>
        <end position="514"/>
    </location>
</feature>
<protein>
    <recommendedName>
        <fullName evidence="2">Glycine-rich domain-containing protein</fullName>
    </recommendedName>
</protein>
<keyword evidence="4" id="KW-1185">Reference proteome</keyword>
<sequence length="523" mass="50769">MIDEILKERVKTNNPWVDFATGFLGELFSGFGTLFEVADSIVSVLTGGVIGGPISGQSWVATLSDWVGDFTGGLGELQDFVKSIIDTIMNALGFFGSGFGLGALLDAIFNNKQSTDATKSDLTSLTGNLLSNPTAVLGEIPQTLVTGLTGALSGVQGFAQNIIDTIMNAFGNAGSGFSLSHLLTQLGSIPQSAISGLAGLIGTLLPKSLFDTFLGGLGNSAGTGAGGSTGVPLVDDALDWVGSLFGKAQTAQTTATQTQQTVQTQAITTALPNGLTRVRRQYNASTTWTPSAIPSGCTERVKTAAAAYGGGYGGSRPKIGSTSDGLGGLGGKGGGYAYGEWDPATVGSSVSLVVGLGGSGATSNDSTGSAGGISKFGTLLETVPGIGTILTPQGFIGAASNPGRGGDGGITINGESSYIANPGTDGEPSAKAAGGARGTSKSGSARNGGAGANAASDDIATSGGGGGGGGHSTQDAGVQGGTGGNGGFPGGGGGGGGGNGGSGSTGNGGNGGNGTVITDEYFK</sequence>
<accession>A0ABS5NG73</accession>
<organism evidence="3 4">
    <name type="scientific">Tsukamurella paurometabola</name>
    <name type="common">Corynebacterium paurometabolum</name>
    <dbReference type="NCBI Taxonomy" id="2061"/>
    <lineage>
        <taxon>Bacteria</taxon>
        <taxon>Bacillati</taxon>
        <taxon>Actinomycetota</taxon>
        <taxon>Actinomycetes</taxon>
        <taxon>Mycobacteriales</taxon>
        <taxon>Tsukamurellaceae</taxon>
        <taxon>Tsukamurella</taxon>
    </lineage>
</organism>